<dbReference type="EMBL" id="JADEXF010000028">
    <property type="protein sequence ID" value="MBE9103683.1"/>
    <property type="molecule type" value="Genomic_DNA"/>
</dbReference>
<sequence>MPRKEQGWITFQLSLEERQLLEQYCKQFQRTKTDVLRSLLRSLQGQSLKQQGKQFDSEEVDIDLL</sequence>
<proteinExistence type="predicted"/>
<name>A0ABR9TTG6_9NOSO</name>
<reference evidence="1 2" key="1">
    <citation type="submission" date="2020-10" db="EMBL/GenBank/DDBJ databases">
        <authorList>
            <person name="Castelo-Branco R."/>
            <person name="Eusebio N."/>
            <person name="Adriana R."/>
            <person name="Vieira A."/>
            <person name="Brugerolle De Fraissinette N."/>
            <person name="Rezende De Castro R."/>
            <person name="Schneider M.P."/>
            <person name="Vasconcelos V."/>
            <person name="Leao P.N."/>
        </authorList>
    </citation>
    <scope>NUCLEOTIDE SEQUENCE [LARGE SCALE GENOMIC DNA]</scope>
    <source>
        <strain evidence="1 2">LEGE 07299</strain>
    </source>
</reference>
<organism evidence="1 2">
    <name type="scientific">Nostoc cf. edaphicum LEGE 07299</name>
    <dbReference type="NCBI Taxonomy" id="2777974"/>
    <lineage>
        <taxon>Bacteria</taxon>
        <taxon>Bacillati</taxon>
        <taxon>Cyanobacteriota</taxon>
        <taxon>Cyanophyceae</taxon>
        <taxon>Nostocales</taxon>
        <taxon>Nostocaceae</taxon>
        <taxon>Nostoc</taxon>
    </lineage>
</organism>
<gene>
    <name evidence="1" type="ORF">IQ229_01600</name>
</gene>
<accession>A0ABR9TTG6</accession>
<protein>
    <submittedName>
        <fullName evidence="1">Uncharacterized protein</fullName>
    </submittedName>
</protein>
<comment type="caution">
    <text evidence="1">The sequence shown here is derived from an EMBL/GenBank/DDBJ whole genome shotgun (WGS) entry which is preliminary data.</text>
</comment>
<evidence type="ECO:0000313" key="2">
    <source>
        <dbReference type="Proteomes" id="UP000647836"/>
    </source>
</evidence>
<evidence type="ECO:0000313" key="1">
    <source>
        <dbReference type="EMBL" id="MBE9103683.1"/>
    </source>
</evidence>
<dbReference type="Proteomes" id="UP000647836">
    <property type="component" value="Unassembled WGS sequence"/>
</dbReference>
<keyword evidence="2" id="KW-1185">Reference proteome</keyword>